<dbReference type="GO" id="GO:0043190">
    <property type="term" value="C:ATP-binding cassette (ABC) transporter complex"/>
    <property type="evidence" value="ECO:0007669"/>
    <property type="project" value="InterPro"/>
</dbReference>
<dbReference type="PANTHER" id="PTHR30290">
    <property type="entry name" value="PERIPLASMIC BINDING COMPONENT OF ABC TRANSPORTER"/>
    <property type="match status" value="1"/>
</dbReference>
<dbReference type="PANTHER" id="PTHR30290:SF10">
    <property type="entry name" value="PERIPLASMIC OLIGOPEPTIDE-BINDING PROTEIN-RELATED"/>
    <property type="match status" value="1"/>
</dbReference>
<dbReference type="EMBL" id="CP021474">
    <property type="protein sequence ID" value="ARW19055.1"/>
    <property type="molecule type" value="Genomic_DNA"/>
</dbReference>
<evidence type="ECO:0000313" key="9">
    <source>
        <dbReference type="Proteomes" id="UP000196118"/>
    </source>
</evidence>
<sequence length="570" mass="64463">MIWNLNVAIVGCFQVDVIKIKGVENENKKWIGFLSVILVSLVVLAGCGAKKGGYAAEQTMNLAADAPLDTLDVSKANGYGQTGNVFESLYRLGKNGKTTPGLASEAKVSKDGLTWTFKIRKNAKFSDGSKITAHDFVYSWQRTINPKTKALYAYLFEGIKNADQINAGKMDPSKLGVEAKDDQTFVVHLDQPIQYFKVLMSYPLFSPISQKAVEKYGDKYGTKAQYTVYSGPFKVKGWTGTNDTWSFVKNPQYWDKKVVKLDQIKFRVVENPQTKLNLYQSGKLDYTQLSSEQVKNYKNNKDYTTFPYSITTFLQYNFNDADKTKRKAFNNVNIRKAIAYSINRKQLIEKIIGDASTPSKGLVPTDLANNPKTGKDFADDAYLDGTIEYNQKQAKQYWEKGLQEIGVKNLKLNLTSDNEGNSKNYTEFYAQSLEKTLPGLQIHIVNVPSQVAYSRSQSGEFDILVGHWGADFNDPISHLQILQKNSAYNYGKWDNTEYNSLVKKAQNEDANNAEKRWQDMIKAEQIVMKEQAVSPLYQTVYSYLKNPKVKGVIHNTAGTQWNYKYAYITN</sequence>
<dbReference type="InterPro" id="IPR023765">
    <property type="entry name" value="SBP_5_CS"/>
</dbReference>
<dbReference type="PIRSF" id="PIRSF002741">
    <property type="entry name" value="MppA"/>
    <property type="match status" value="1"/>
</dbReference>
<name>A0A1Y0VLL6_PEDPE</name>
<feature type="domain" description="Solute-binding protein family 5" evidence="7">
    <location>
        <begin position="98"/>
        <end position="487"/>
    </location>
</feature>
<keyword evidence="5" id="KW-0571">Peptide transport</keyword>
<evidence type="ECO:0000259" key="7">
    <source>
        <dbReference type="Pfam" id="PF00496"/>
    </source>
</evidence>
<accession>A0A1Y0VLL6</accession>
<gene>
    <name evidence="8" type="ORF">S100892_00450</name>
</gene>
<keyword evidence="5" id="KW-0653">Protein transport</keyword>
<keyword evidence="6" id="KW-0472">Membrane</keyword>
<dbReference type="Gene3D" id="3.90.76.10">
    <property type="entry name" value="Dipeptide-binding Protein, Domain 1"/>
    <property type="match status" value="1"/>
</dbReference>
<dbReference type="Gene3D" id="3.10.105.10">
    <property type="entry name" value="Dipeptide-binding Protein, Domain 3"/>
    <property type="match status" value="1"/>
</dbReference>
<evidence type="ECO:0000256" key="4">
    <source>
        <dbReference type="ARBA" id="ARBA00022729"/>
    </source>
</evidence>
<protein>
    <submittedName>
        <fullName evidence="8">Periplasmic oligopeptide-binding protein</fullName>
    </submittedName>
</protein>
<evidence type="ECO:0000256" key="2">
    <source>
        <dbReference type="ARBA" id="ARBA00005695"/>
    </source>
</evidence>
<feature type="transmembrane region" description="Helical" evidence="6">
    <location>
        <begin position="30"/>
        <end position="49"/>
    </location>
</feature>
<dbReference type="Proteomes" id="UP000196118">
    <property type="component" value="Chromosome"/>
</dbReference>
<dbReference type="FunFam" id="3.90.76.10:FF:000001">
    <property type="entry name" value="Oligopeptide ABC transporter substrate-binding protein"/>
    <property type="match status" value="1"/>
</dbReference>
<dbReference type="FunFam" id="3.10.105.10:FF:000001">
    <property type="entry name" value="Oligopeptide ABC transporter, oligopeptide-binding protein"/>
    <property type="match status" value="1"/>
</dbReference>
<dbReference type="InterPro" id="IPR039424">
    <property type="entry name" value="SBP_5"/>
</dbReference>
<dbReference type="InterPro" id="IPR030678">
    <property type="entry name" value="Peptide/Ni-bd"/>
</dbReference>
<dbReference type="AlphaFoldDB" id="A0A1Y0VLL6"/>
<evidence type="ECO:0000256" key="6">
    <source>
        <dbReference type="SAM" id="Phobius"/>
    </source>
</evidence>
<dbReference type="Pfam" id="PF00496">
    <property type="entry name" value="SBP_bac_5"/>
    <property type="match status" value="1"/>
</dbReference>
<dbReference type="GO" id="GO:1904680">
    <property type="term" value="F:peptide transmembrane transporter activity"/>
    <property type="evidence" value="ECO:0007669"/>
    <property type="project" value="TreeGrafter"/>
</dbReference>
<comment type="similarity">
    <text evidence="2">Belongs to the bacterial solute-binding protein 5 family.</text>
</comment>
<keyword evidence="4" id="KW-0732">Signal</keyword>
<comment type="subcellular location">
    <subcellularLocation>
        <location evidence="1">Cell membrane</location>
        <topology evidence="1">Lipid-anchor</topology>
    </subcellularLocation>
</comment>
<dbReference type="CDD" id="cd08504">
    <property type="entry name" value="PBP2_OppA"/>
    <property type="match status" value="1"/>
</dbReference>
<dbReference type="Gene3D" id="3.40.190.10">
    <property type="entry name" value="Periplasmic binding protein-like II"/>
    <property type="match status" value="1"/>
</dbReference>
<proteinExistence type="inferred from homology"/>
<dbReference type="InterPro" id="IPR000914">
    <property type="entry name" value="SBP_5_dom"/>
</dbReference>
<keyword evidence="6" id="KW-1133">Transmembrane helix</keyword>
<dbReference type="GO" id="GO:0015833">
    <property type="term" value="P:peptide transport"/>
    <property type="evidence" value="ECO:0007669"/>
    <property type="project" value="UniProtKB-KW"/>
</dbReference>
<evidence type="ECO:0000256" key="3">
    <source>
        <dbReference type="ARBA" id="ARBA00022448"/>
    </source>
</evidence>
<keyword evidence="3" id="KW-0813">Transport</keyword>
<evidence type="ECO:0000256" key="1">
    <source>
        <dbReference type="ARBA" id="ARBA00004193"/>
    </source>
</evidence>
<dbReference type="SUPFAM" id="SSF53850">
    <property type="entry name" value="Periplasmic binding protein-like II"/>
    <property type="match status" value="1"/>
</dbReference>
<organism evidence="8 9">
    <name type="scientific">Pediococcus pentosaceus</name>
    <dbReference type="NCBI Taxonomy" id="1255"/>
    <lineage>
        <taxon>Bacteria</taxon>
        <taxon>Bacillati</taxon>
        <taxon>Bacillota</taxon>
        <taxon>Bacilli</taxon>
        <taxon>Lactobacillales</taxon>
        <taxon>Lactobacillaceae</taxon>
        <taxon>Pediococcus</taxon>
    </lineage>
</organism>
<reference evidence="8 9" key="1">
    <citation type="submission" date="2017-05" db="EMBL/GenBank/DDBJ databases">
        <title>Genome sequence of Pediococcus pentosaceus strain SRCM100892.</title>
        <authorList>
            <person name="Cho S.H."/>
        </authorList>
    </citation>
    <scope>NUCLEOTIDE SEQUENCE [LARGE SCALE GENOMIC DNA]</scope>
    <source>
        <strain evidence="8 9">SRCM100892</strain>
    </source>
</reference>
<dbReference type="GO" id="GO:0030288">
    <property type="term" value="C:outer membrane-bounded periplasmic space"/>
    <property type="evidence" value="ECO:0007669"/>
    <property type="project" value="UniProtKB-ARBA"/>
</dbReference>
<evidence type="ECO:0000256" key="5">
    <source>
        <dbReference type="ARBA" id="ARBA00022856"/>
    </source>
</evidence>
<dbReference type="PROSITE" id="PS01040">
    <property type="entry name" value="SBP_BACTERIAL_5"/>
    <property type="match status" value="1"/>
</dbReference>
<keyword evidence="6" id="KW-0812">Transmembrane</keyword>
<evidence type="ECO:0000313" key="8">
    <source>
        <dbReference type="EMBL" id="ARW19055.1"/>
    </source>
</evidence>